<proteinExistence type="predicted"/>
<accession>A0ACC0LJL4</accession>
<dbReference type="Proteomes" id="UP001062846">
    <property type="component" value="Chromosome 12"/>
</dbReference>
<gene>
    <name evidence="1" type="ORF">RHMOL_Rhmol12G0169400</name>
</gene>
<keyword evidence="2" id="KW-1185">Reference proteome</keyword>
<sequence>MEKYFNALGIRVGFCVFLVFAGPYVPFGTGQLEDYSIETVAPMEEREKEALYSGIQGFVGKWWNGSDLYPDPCGWTPIQGVSCDLVNGSWYVSALNIGPVYDSSLHCSPNAEFTHHLFDLNHLKSLSFYNCFTQNTLTLTTLNWDKLANNLETLEFRSNPGLSGEIPAAFGTLKSLQSLVLLQNGLQGQLPTEMGNLVNLKRLVVARNRLAGRIPAALGSLSKLLILDLNRNFLSGSVPSTFGNLTALLKLDLSRNELEGKLSVEIGNLRNLTLLDLSGNKFSGGLPRSLQEMVSLKEMSLSENPIGADLGGIQWENLEDLEFLDLSNAGLTGKIPDSITELKSLRFLGLVNNSLSGNISPRFQYMPCISALYLSGNNFTGEIGFPASFYGKMGSRFRASENPNLCSSAGGIMTARNVVPVGVKPCRKEKGSSSASDIDSIGRIGLGDWNQNSHFVASLGVSISGFRAKEMVILLVWMMVL</sequence>
<name>A0ACC0LJL4_RHOML</name>
<evidence type="ECO:0000313" key="1">
    <source>
        <dbReference type="EMBL" id="KAI8528721.1"/>
    </source>
</evidence>
<evidence type="ECO:0000313" key="2">
    <source>
        <dbReference type="Proteomes" id="UP001062846"/>
    </source>
</evidence>
<organism evidence="1 2">
    <name type="scientific">Rhododendron molle</name>
    <name type="common">Chinese azalea</name>
    <name type="synonym">Azalea mollis</name>
    <dbReference type="NCBI Taxonomy" id="49168"/>
    <lineage>
        <taxon>Eukaryota</taxon>
        <taxon>Viridiplantae</taxon>
        <taxon>Streptophyta</taxon>
        <taxon>Embryophyta</taxon>
        <taxon>Tracheophyta</taxon>
        <taxon>Spermatophyta</taxon>
        <taxon>Magnoliopsida</taxon>
        <taxon>eudicotyledons</taxon>
        <taxon>Gunneridae</taxon>
        <taxon>Pentapetalae</taxon>
        <taxon>asterids</taxon>
        <taxon>Ericales</taxon>
        <taxon>Ericaceae</taxon>
        <taxon>Ericoideae</taxon>
        <taxon>Rhodoreae</taxon>
        <taxon>Rhododendron</taxon>
    </lineage>
</organism>
<comment type="caution">
    <text evidence="1">The sequence shown here is derived from an EMBL/GenBank/DDBJ whole genome shotgun (WGS) entry which is preliminary data.</text>
</comment>
<reference evidence="1" key="1">
    <citation type="submission" date="2022-02" db="EMBL/GenBank/DDBJ databases">
        <title>Plant Genome Project.</title>
        <authorList>
            <person name="Zhang R.-G."/>
        </authorList>
    </citation>
    <scope>NUCLEOTIDE SEQUENCE</scope>
    <source>
        <strain evidence="1">AT1</strain>
    </source>
</reference>
<dbReference type="EMBL" id="CM046399">
    <property type="protein sequence ID" value="KAI8528721.1"/>
    <property type="molecule type" value="Genomic_DNA"/>
</dbReference>
<protein>
    <submittedName>
        <fullName evidence="1">Uncharacterized protein</fullName>
    </submittedName>
</protein>